<protein>
    <submittedName>
        <fullName evidence="2">Uncharacterized protein</fullName>
    </submittedName>
</protein>
<comment type="caution">
    <text evidence="2">The sequence shown here is derived from an EMBL/GenBank/DDBJ whole genome shotgun (WGS) entry which is preliminary data.</text>
</comment>
<organism evidence="2 3">
    <name type="scientific">Desulforhabdus amnigena</name>
    <dbReference type="NCBI Taxonomy" id="40218"/>
    <lineage>
        <taxon>Bacteria</taxon>
        <taxon>Pseudomonadati</taxon>
        <taxon>Thermodesulfobacteriota</taxon>
        <taxon>Syntrophobacteria</taxon>
        <taxon>Syntrophobacterales</taxon>
        <taxon>Syntrophobacteraceae</taxon>
        <taxon>Desulforhabdus</taxon>
    </lineage>
</organism>
<name>A0A9W6FSU7_9BACT</name>
<feature type="compositionally biased region" description="Basic and acidic residues" evidence="1">
    <location>
        <begin position="55"/>
        <end position="69"/>
    </location>
</feature>
<keyword evidence="3" id="KW-1185">Reference proteome</keyword>
<evidence type="ECO:0000256" key="1">
    <source>
        <dbReference type="SAM" id="MobiDB-lite"/>
    </source>
</evidence>
<proteinExistence type="predicted"/>
<accession>A0A9W6FSU7</accession>
<dbReference type="EMBL" id="BSDR01000001">
    <property type="protein sequence ID" value="GLI34458.1"/>
    <property type="molecule type" value="Genomic_DNA"/>
</dbReference>
<evidence type="ECO:0000313" key="3">
    <source>
        <dbReference type="Proteomes" id="UP001144372"/>
    </source>
</evidence>
<sequence>MDCKSLQKTFVKAVGEPVSMYAQSFFYIAEIEGNEASENMDRSVGISLNFASDSHGPESRNEARKRVNG</sequence>
<dbReference type="AlphaFoldDB" id="A0A9W6FSU7"/>
<dbReference type="Proteomes" id="UP001144372">
    <property type="component" value="Unassembled WGS sequence"/>
</dbReference>
<gene>
    <name evidence="2" type="ORF">DAMNIGENAA_18910</name>
</gene>
<feature type="region of interest" description="Disordered" evidence="1">
    <location>
        <begin position="50"/>
        <end position="69"/>
    </location>
</feature>
<reference evidence="2" key="1">
    <citation type="submission" date="2022-12" db="EMBL/GenBank/DDBJ databases">
        <title>Reference genome sequencing for broad-spectrum identification of bacterial and archaeal isolates by mass spectrometry.</title>
        <authorList>
            <person name="Sekiguchi Y."/>
            <person name="Tourlousse D.M."/>
        </authorList>
    </citation>
    <scope>NUCLEOTIDE SEQUENCE</scope>
    <source>
        <strain evidence="2">ASRB1</strain>
    </source>
</reference>
<evidence type="ECO:0000313" key="2">
    <source>
        <dbReference type="EMBL" id="GLI34458.1"/>
    </source>
</evidence>